<dbReference type="Proteomes" id="UP001164705">
    <property type="component" value="Chromosome"/>
</dbReference>
<evidence type="ECO:0000259" key="4">
    <source>
        <dbReference type="Pfam" id="PF00535"/>
    </source>
</evidence>
<sequence length="236" mass="27079">MSEITVIMPVYNGAEFREASIDSVLNQTFKNFKFLILNDNSTDKTADILDDYQKKDSRIQVIHKTENKGPAHLRNEGIALAKTEFIALIDADDIALPSRFEKQVSFLINNPDYGVCGTWFTFFGDKKNRTVKHQASHEGLKVQMLKNCCIGNPTVMLRKSHLGDLRFENEYVPAEDYRLWSQLIAVTKFHNIQESLLLYRWHPNNISQTKIENLKKVEVIIKEQQLQNLGISLGPP</sequence>
<dbReference type="CDD" id="cd00761">
    <property type="entry name" value="Glyco_tranf_GTA_type"/>
    <property type="match status" value="1"/>
</dbReference>
<dbReference type="InterPro" id="IPR050834">
    <property type="entry name" value="Glycosyltransf_2"/>
</dbReference>
<comment type="similarity">
    <text evidence="1">Belongs to the glycosyltransferase 2 family.</text>
</comment>
<dbReference type="Gene3D" id="3.90.550.10">
    <property type="entry name" value="Spore Coat Polysaccharide Biosynthesis Protein SpsA, Chain A"/>
    <property type="match status" value="1"/>
</dbReference>
<gene>
    <name evidence="5" type="ORF">N7U66_18730</name>
</gene>
<evidence type="ECO:0000313" key="5">
    <source>
        <dbReference type="EMBL" id="WAC01873.1"/>
    </source>
</evidence>
<accession>A0A9E8MUN6</accession>
<reference evidence="5" key="1">
    <citation type="submission" date="2022-11" db="EMBL/GenBank/DDBJ databases">
        <title>Lacinutrix neustonica HL-RS19T sp. nov., isolated from the surface microlayer sample of brackish Lake Shihwa.</title>
        <authorList>
            <person name="Choi J.Y."/>
            <person name="Hwang C.Y."/>
        </authorList>
    </citation>
    <scope>NUCLEOTIDE SEQUENCE</scope>
    <source>
        <strain evidence="5">HL-RS19</strain>
    </source>
</reference>
<dbReference type="KEGG" id="lnu:N7U66_18730"/>
<evidence type="ECO:0000256" key="3">
    <source>
        <dbReference type="ARBA" id="ARBA00022679"/>
    </source>
</evidence>
<dbReference type="EMBL" id="CP113088">
    <property type="protein sequence ID" value="WAC01873.1"/>
    <property type="molecule type" value="Genomic_DNA"/>
</dbReference>
<keyword evidence="3" id="KW-0808">Transferase</keyword>
<keyword evidence="2" id="KW-0328">Glycosyltransferase</keyword>
<protein>
    <submittedName>
        <fullName evidence="5">Glycosyltransferase family A protein</fullName>
    </submittedName>
</protein>
<dbReference type="InterPro" id="IPR029044">
    <property type="entry name" value="Nucleotide-diphossugar_trans"/>
</dbReference>
<evidence type="ECO:0000256" key="2">
    <source>
        <dbReference type="ARBA" id="ARBA00022676"/>
    </source>
</evidence>
<dbReference type="PANTHER" id="PTHR43685:SF5">
    <property type="entry name" value="GLYCOSYLTRANSFERASE EPSE-RELATED"/>
    <property type="match status" value="1"/>
</dbReference>
<dbReference type="Pfam" id="PF00535">
    <property type="entry name" value="Glycos_transf_2"/>
    <property type="match status" value="1"/>
</dbReference>
<dbReference type="AlphaFoldDB" id="A0A9E8MUN6"/>
<dbReference type="SUPFAM" id="SSF53448">
    <property type="entry name" value="Nucleotide-diphospho-sugar transferases"/>
    <property type="match status" value="1"/>
</dbReference>
<feature type="domain" description="Glycosyltransferase 2-like" evidence="4">
    <location>
        <begin position="5"/>
        <end position="135"/>
    </location>
</feature>
<dbReference type="RefSeq" id="WP_267676471.1">
    <property type="nucleotide sequence ID" value="NZ_CP113088.1"/>
</dbReference>
<evidence type="ECO:0000313" key="6">
    <source>
        <dbReference type="Proteomes" id="UP001164705"/>
    </source>
</evidence>
<dbReference type="InterPro" id="IPR001173">
    <property type="entry name" value="Glyco_trans_2-like"/>
</dbReference>
<keyword evidence="6" id="KW-1185">Reference proteome</keyword>
<dbReference type="GO" id="GO:0016757">
    <property type="term" value="F:glycosyltransferase activity"/>
    <property type="evidence" value="ECO:0007669"/>
    <property type="project" value="UniProtKB-KW"/>
</dbReference>
<proteinExistence type="inferred from homology"/>
<name>A0A9E8MUN6_9FLAO</name>
<organism evidence="5 6">
    <name type="scientific">Lacinutrix neustonica</name>
    <dbReference type="NCBI Taxonomy" id="2980107"/>
    <lineage>
        <taxon>Bacteria</taxon>
        <taxon>Pseudomonadati</taxon>
        <taxon>Bacteroidota</taxon>
        <taxon>Flavobacteriia</taxon>
        <taxon>Flavobacteriales</taxon>
        <taxon>Flavobacteriaceae</taxon>
        <taxon>Lacinutrix</taxon>
    </lineage>
</organism>
<evidence type="ECO:0000256" key="1">
    <source>
        <dbReference type="ARBA" id="ARBA00006739"/>
    </source>
</evidence>
<dbReference type="PANTHER" id="PTHR43685">
    <property type="entry name" value="GLYCOSYLTRANSFERASE"/>
    <property type="match status" value="1"/>
</dbReference>